<gene>
    <name evidence="1" type="ordered locus">Mefer_0122</name>
</gene>
<reference evidence="1" key="1">
    <citation type="submission" date="2009-08" db="EMBL/GenBank/DDBJ databases">
        <title>Complete sequence of chromosome of Methanocaldococcus fervens AG86.</title>
        <authorList>
            <consortium name="US DOE Joint Genome Institute"/>
            <person name="Lucas S."/>
            <person name="Copeland A."/>
            <person name="Lapidus A."/>
            <person name="Glavina del Rio T."/>
            <person name="Tice H."/>
            <person name="Bruce D."/>
            <person name="Goodwin L."/>
            <person name="Pitluck S."/>
            <person name="Chertkov O."/>
            <person name="Detter J.C."/>
            <person name="Han C."/>
            <person name="Tapia R."/>
            <person name="Larimer F."/>
            <person name="Land M."/>
            <person name="Hauser L."/>
            <person name="Kyrpides N."/>
            <person name="Ovchinnikova G."/>
            <person name="Lupa-Sieprawska M."/>
            <person name="Whitman W.B."/>
        </authorList>
    </citation>
    <scope>NUCLEOTIDE SEQUENCE [LARGE SCALE GENOMIC DNA]</scope>
    <source>
        <strain evidence="1">AG86</strain>
    </source>
</reference>
<name>C7P5Y2_METFA</name>
<dbReference type="RefSeq" id="WP_012794986.1">
    <property type="nucleotide sequence ID" value="NC_013156.1"/>
</dbReference>
<organism evidence="1 2">
    <name type="scientific">Methanocaldococcus fervens (strain DSM 4213 / JCM 15782 / AG86)</name>
    <name type="common">Methanococcus fervens</name>
    <dbReference type="NCBI Taxonomy" id="573064"/>
    <lineage>
        <taxon>Archaea</taxon>
        <taxon>Methanobacteriati</taxon>
        <taxon>Methanobacteriota</taxon>
        <taxon>Methanomada group</taxon>
        <taxon>Methanococci</taxon>
        <taxon>Methanococcales</taxon>
        <taxon>Methanocaldococcaceae</taxon>
        <taxon>Methanocaldococcus</taxon>
    </lineage>
</organism>
<evidence type="ECO:0000313" key="2">
    <source>
        <dbReference type="Proteomes" id="UP000001495"/>
    </source>
</evidence>
<protein>
    <submittedName>
        <fullName evidence="1">Uncharacterized protein</fullName>
    </submittedName>
</protein>
<proteinExistence type="predicted"/>
<evidence type="ECO:0000313" key="1">
    <source>
        <dbReference type="EMBL" id="ACV23964.1"/>
    </source>
</evidence>
<keyword evidence="2" id="KW-1185">Reference proteome</keyword>
<dbReference type="HOGENOM" id="CLU_2217052_0_0_2"/>
<dbReference type="KEGG" id="mfe:Mefer_0122"/>
<dbReference type="STRING" id="573064.Mefer_0122"/>
<dbReference type="AlphaFoldDB" id="C7P5Y2"/>
<sequence length="106" mass="12651">MLKEVDDLVNVLIQELNTINEKEYQKLIKFSKNLNTLIDTYIKDELENINEFLLWISIVFNILLLRISKNDNVNYYKDLKKLQKIITDVLSEDKIPIELNVKIKRI</sequence>
<dbReference type="GeneID" id="8364784"/>
<dbReference type="Proteomes" id="UP000001495">
    <property type="component" value="Chromosome"/>
</dbReference>
<dbReference type="EMBL" id="CP001696">
    <property type="protein sequence ID" value="ACV23964.1"/>
    <property type="molecule type" value="Genomic_DNA"/>
</dbReference>
<accession>C7P5Y2</accession>